<dbReference type="InterPro" id="IPR019051">
    <property type="entry name" value="Trp_biosyn_TM_oprn/chp"/>
</dbReference>
<organism evidence="3 4">
    <name type="scientific">Thermostaphylospora chromogena</name>
    <dbReference type="NCBI Taxonomy" id="35622"/>
    <lineage>
        <taxon>Bacteria</taxon>
        <taxon>Bacillati</taxon>
        <taxon>Actinomycetota</taxon>
        <taxon>Actinomycetes</taxon>
        <taxon>Streptosporangiales</taxon>
        <taxon>Thermomonosporaceae</taxon>
        <taxon>Thermostaphylospora</taxon>
    </lineage>
</organism>
<gene>
    <name evidence="3" type="ORF">SAMN04489764_3529</name>
</gene>
<dbReference type="AlphaFoldDB" id="A0A1H1GDY6"/>
<dbReference type="STRING" id="35622.SAMN04489764_3529"/>
<evidence type="ECO:0000313" key="3">
    <source>
        <dbReference type="EMBL" id="SDR11325.1"/>
    </source>
</evidence>
<sequence length="199" mass="19950">MIRGPGPWLLACAAGAGAVLFGAGREWASLTEAGRTAATLTGGEVTAAPSPLALAAGAAALAVLASRGAWRRVVAAVLALCGLGAAVAVWAGTTGLTLDAFPARPPGGDLEIVVRWAWPGATAAGGLLLAAAGVVAMVWGGRWRGMSGRYERPGTGGDAAATAGAPRSGREMWDAIDRGVDPTVEEPERSPDTDISRRN</sequence>
<feature type="compositionally biased region" description="Basic and acidic residues" evidence="1">
    <location>
        <begin position="168"/>
        <end position="199"/>
    </location>
</feature>
<feature type="transmembrane region" description="Helical" evidence="2">
    <location>
        <begin position="73"/>
        <end position="96"/>
    </location>
</feature>
<reference evidence="3 4" key="1">
    <citation type="submission" date="2016-10" db="EMBL/GenBank/DDBJ databases">
        <authorList>
            <person name="de Groot N.N."/>
        </authorList>
    </citation>
    <scope>NUCLEOTIDE SEQUENCE [LARGE SCALE GENOMIC DNA]</scope>
    <source>
        <strain evidence="3 4">DSM 43794</strain>
    </source>
</reference>
<keyword evidence="2" id="KW-1133">Transmembrane helix</keyword>
<evidence type="ECO:0000256" key="1">
    <source>
        <dbReference type="SAM" id="MobiDB-lite"/>
    </source>
</evidence>
<name>A0A1H1GDY6_9ACTN</name>
<keyword evidence="4" id="KW-1185">Reference proteome</keyword>
<feature type="transmembrane region" description="Helical" evidence="2">
    <location>
        <begin position="49"/>
        <end position="66"/>
    </location>
</feature>
<dbReference type="EMBL" id="FNKK01000002">
    <property type="protein sequence ID" value="SDR11325.1"/>
    <property type="molecule type" value="Genomic_DNA"/>
</dbReference>
<dbReference type="RefSeq" id="WP_093260197.1">
    <property type="nucleotide sequence ID" value="NZ_FNKK01000002.1"/>
</dbReference>
<accession>A0A1H1GDY6</accession>
<feature type="region of interest" description="Disordered" evidence="1">
    <location>
        <begin position="149"/>
        <end position="199"/>
    </location>
</feature>
<proteinExistence type="predicted"/>
<feature type="transmembrane region" description="Helical" evidence="2">
    <location>
        <begin position="116"/>
        <end position="139"/>
    </location>
</feature>
<keyword evidence="2" id="KW-0472">Membrane</keyword>
<protein>
    <submittedName>
        <fullName evidence="3">Trp region conserved hypothetical membrane protein</fullName>
    </submittedName>
</protein>
<keyword evidence="2" id="KW-0812">Transmembrane</keyword>
<evidence type="ECO:0000313" key="4">
    <source>
        <dbReference type="Proteomes" id="UP000217103"/>
    </source>
</evidence>
<dbReference type="Proteomes" id="UP000217103">
    <property type="component" value="Unassembled WGS sequence"/>
</dbReference>
<dbReference type="Pfam" id="PF09534">
    <property type="entry name" value="Trp_oprn_chp"/>
    <property type="match status" value="1"/>
</dbReference>
<evidence type="ECO:0000256" key="2">
    <source>
        <dbReference type="SAM" id="Phobius"/>
    </source>
</evidence>
<dbReference type="OrthoDB" id="3712369at2"/>